<evidence type="ECO:0000256" key="11">
    <source>
        <dbReference type="HAMAP-Rule" id="MF_00664"/>
    </source>
</evidence>
<dbReference type="STRING" id="690567.1229"/>
<keyword evidence="4 11" id="KW-0443">Lipid metabolism</keyword>
<comment type="function">
    <text evidence="11">Catalyzes the formation of phosphatidylethanolamine (PtdEtn) from phosphatidylserine (PtdSer).</text>
</comment>
<keyword evidence="9 11" id="KW-1208">Phospholipid metabolism</keyword>
<keyword evidence="12" id="KW-0812">Transmembrane</keyword>
<dbReference type="GO" id="GO:0006646">
    <property type="term" value="P:phosphatidylethanolamine biosynthetic process"/>
    <property type="evidence" value="ECO:0007669"/>
    <property type="project" value="UniProtKB-UniRule"/>
</dbReference>
<evidence type="ECO:0000313" key="13">
    <source>
        <dbReference type="EMBL" id="CFX44501.1"/>
    </source>
</evidence>
<evidence type="ECO:0000256" key="12">
    <source>
        <dbReference type="SAM" id="Phobius"/>
    </source>
</evidence>
<dbReference type="GO" id="GO:0005886">
    <property type="term" value="C:plasma membrane"/>
    <property type="evidence" value="ECO:0007669"/>
    <property type="project" value="UniProtKB-SubCell"/>
</dbReference>
<reference evidence="13 14" key="1">
    <citation type="submission" date="2015-03" db="EMBL/GenBank/DDBJ databases">
        <authorList>
            <person name="Murphy D."/>
        </authorList>
    </citation>
    <scope>NUCLEOTIDE SEQUENCE [LARGE SCALE GENOMIC DNA]</scope>
    <source>
        <strain evidence="13 14">OL-4</strain>
    </source>
</reference>
<evidence type="ECO:0000256" key="9">
    <source>
        <dbReference type="ARBA" id="ARBA00023264"/>
    </source>
</evidence>
<dbReference type="UniPathway" id="UPA00558">
    <property type="reaction ID" value="UER00616"/>
</dbReference>
<dbReference type="Proteomes" id="UP000045545">
    <property type="component" value="Unassembled WGS sequence"/>
</dbReference>
<dbReference type="PANTHER" id="PTHR35809">
    <property type="entry name" value="ARCHAETIDYLSERINE DECARBOXYLASE PROENZYME-RELATED"/>
    <property type="match status" value="1"/>
</dbReference>
<dbReference type="NCBIfam" id="NF003685">
    <property type="entry name" value="PRK05305.2-5"/>
    <property type="match status" value="1"/>
</dbReference>
<keyword evidence="2 11" id="KW-0444">Lipid biosynthesis</keyword>
<comment type="pathway">
    <text evidence="11">Phospholipid metabolism; phosphatidylethanolamine biosynthesis; phosphatidylethanolamine from CDP-diacylglycerol: step 2/2.</text>
</comment>
<dbReference type="InterPro" id="IPR033175">
    <property type="entry name" value="PSD-A"/>
</dbReference>
<keyword evidence="8 11" id="KW-0456">Lyase</keyword>
<feature type="transmembrane region" description="Helical" evidence="12">
    <location>
        <begin position="35"/>
        <end position="51"/>
    </location>
</feature>
<keyword evidence="14" id="KW-1185">Reference proteome</keyword>
<feature type="site" description="Cleavage (non-hydrolytic); by autocatalysis" evidence="11">
    <location>
        <begin position="181"/>
        <end position="182"/>
    </location>
</feature>
<evidence type="ECO:0000256" key="4">
    <source>
        <dbReference type="ARBA" id="ARBA00023098"/>
    </source>
</evidence>
<feature type="chain" id="PRO_5023567613" description="Phosphatidylserine decarboxylase beta chain" evidence="11">
    <location>
        <begin position="1"/>
        <end position="181"/>
    </location>
</feature>
<dbReference type="PANTHER" id="PTHR35809:SF1">
    <property type="entry name" value="ARCHAETIDYLSERINE DECARBOXYLASE PROENZYME-RELATED"/>
    <property type="match status" value="1"/>
</dbReference>
<dbReference type="NCBIfam" id="NF003678">
    <property type="entry name" value="PRK05305.1-2"/>
    <property type="match status" value="1"/>
</dbReference>
<dbReference type="InterPro" id="IPR003817">
    <property type="entry name" value="PS_Dcarbxylase"/>
</dbReference>
<organism evidence="13 14">
    <name type="scientific">Syntrophomonas zehnderi OL-4</name>
    <dbReference type="NCBI Taxonomy" id="690567"/>
    <lineage>
        <taxon>Bacteria</taxon>
        <taxon>Bacillati</taxon>
        <taxon>Bacillota</taxon>
        <taxon>Clostridia</taxon>
        <taxon>Eubacteriales</taxon>
        <taxon>Syntrophomonadaceae</taxon>
        <taxon>Syntrophomonas</taxon>
    </lineage>
</organism>
<feature type="modified residue" description="Pyruvic acid (Ser); by autocatalysis" evidence="11">
    <location>
        <position position="182"/>
    </location>
</feature>
<evidence type="ECO:0000256" key="3">
    <source>
        <dbReference type="ARBA" id="ARBA00022793"/>
    </source>
</evidence>
<dbReference type="OrthoDB" id="9790893at2"/>
<evidence type="ECO:0000256" key="1">
    <source>
        <dbReference type="ARBA" id="ARBA00022475"/>
    </source>
</evidence>
<accession>A0A0E3W330</accession>
<gene>
    <name evidence="11" type="primary">psd</name>
    <name evidence="13" type="ORF">1229</name>
</gene>
<comment type="cofactor">
    <cofactor evidence="11">
        <name>pyruvate</name>
        <dbReference type="ChEBI" id="CHEBI:15361"/>
    </cofactor>
    <text evidence="11">Binds 1 pyruvoyl group covalently per subunit.</text>
</comment>
<keyword evidence="5 11" id="KW-0472">Membrane</keyword>
<dbReference type="EC" id="4.1.1.65" evidence="11"/>
<evidence type="ECO:0000256" key="2">
    <source>
        <dbReference type="ARBA" id="ARBA00022516"/>
    </source>
</evidence>
<keyword evidence="1 11" id="KW-1003">Cell membrane</keyword>
<dbReference type="GO" id="GO:0004609">
    <property type="term" value="F:phosphatidylserine decarboxylase activity"/>
    <property type="evidence" value="ECO:0007669"/>
    <property type="project" value="UniProtKB-UniRule"/>
</dbReference>
<proteinExistence type="inferred from homology"/>
<comment type="subcellular location">
    <subcellularLocation>
        <location evidence="11">Cell membrane</location>
        <topology evidence="11">Peripheral membrane protein</topology>
    </subcellularLocation>
</comment>
<feature type="transmembrane region" description="Helical" evidence="12">
    <location>
        <begin position="12"/>
        <end position="29"/>
    </location>
</feature>
<evidence type="ECO:0000256" key="5">
    <source>
        <dbReference type="ARBA" id="ARBA00023136"/>
    </source>
</evidence>
<keyword evidence="7 11" id="KW-0594">Phospholipid biosynthesis</keyword>
<comment type="catalytic activity">
    <reaction evidence="11">
        <text>a 1,2-diacyl-sn-glycero-3-phospho-L-serine + H(+) = a 1,2-diacyl-sn-glycero-3-phosphoethanolamine + CO2</text>
        <dbReference type="Rhea" id="RHEA:20828"/>
        <dbReference type="ChEBI" id="CHEBI:15378"/>
        <dbReference type="ChEBI" id="CHEBI:16526"/>
        <dbReference type="ChEBI" id="CHEBI:57262"/>
        <dbReference type="ChEBI" id="CHEBI:64612"/>
        <dbReference type="EC" id="4.1.1.65"/>
    </reaction>
</comment>
<evidence type="ECO:0000256" key="10">
    <source>
        <dbReference type="ARBA" id="ARBA00023317"/>
    </source>
</evidence>
<evidence type="ECO:0000256" key="8">
    <source>
        <dbReference type="ARBA" id="ARBA00023239"/>
    </source>
</evidence>
<comment type="subunit">
    <text evidence="11">Heterodimer of a large membrane-associated beta subunit and a small pyruvoyl-containing alpha subunit.</text>
</comment>
<name>A0A0E3W330_9FIRM</name>
<dbReference type="AlphaFoldDB" id="A0A0E3W330"/>
<feature type="chain" id="PRO_5023567614" description="Phosphatidylserine decarboxylase alpha chain" evidence="11">
    <location>
        <begin position="182"/>
        <end position="214"/>
    </location>
</feature>
<evidence type="ECO:0000256" key="7">
    <source>
        <dbReference type="ARBA" id="ARBA00023209"/>
    </source>
</evidence>
<dbReference type="RefSeq" id="WP_046496634.1">
    <property type="nucleotide sequence ID" value="NZ_CGIH01000025.1"/>
</dbReference>
<dbReference type="Pfam" id="PF02666">
    <property type="entry name" value="PS_Dcarbxylase"/>
    <property type="match status" value="1"/>
</dbReference>
<comment type="PTM">
    <text evidence="11">Is synthesized initially as an inactive proenzyme. Formation of the active enzyme involves a self-maturation process in which the active site pyruvoyl group is generated from an internal serine residue via an autocatalytic post-translational modification. Two non-identical subunits are generated from the proenzyme in this reaction, and the pyruvate is formed at the N-terminus of the alpha chain, which is derived from the carboxyl end of the proenzyme. The post-translation cleavage follows an unusual pathway, termed non-hydrolytic serinolysis, in which the side chain hydroxyl group of the serine supplies its oxygen atom to form the C-terminus of the beta chain, while the remainder of the serine residue undergoes an oxidative deamination to produce ammonia and the pyruvoyl prosthetic group on the alpha chain.</text>
</comment>
<dbReference type="EMBL" id="CGIH01000025">
    <property type="protein sequence ID" value="CFX44501.1"/>
    <property type="molecule type" value="Genomic_DNA"/>
</dbReference>
<evidence type="ECO:0000256" key="6">
    <source>
        <dbReference type="ARBA" id="ARBA00023145"/>
    </source>
</evidence>
<keyword evidence="10 11" id="KW-0670">Pyruvate</keyword>
<keyword evidence="3 11" id="KW-0210">Decarboxylase</keyword>
<sequence>MKHHNEIIAREGWVFVFLFLLVTGIMYYFRAFSGAWLTFILALFCAFFFRNPKRSIPDSIGTVVSPADGRIMDIEKVYEDQYLNQSALRVRIFLSLLNVHINRVPINGEVEWVQRVAGQFLPAYKSEAGTKNARNYIGVATPWGRVLVVQVTGLVARRLVCWVKPGDDLQTGERFGLIRFGSCTELYLPPETTVLVQAGERVKGGETILAKLSE</sequence>
<feature type="active site" description="Schiff-base intermediate with substrate; via pyruvic acid" evidence="11">
    <location>
        <position position="182"/>
    </location>
</feature>
<keyword evidence="6 11" id="KW-0865">Zymogen</keyword>
<protein>
    <recommendedName>
        <fullName evidence="11">Phosphatidylserine decarboxylase proenzyme</fullName>
        <ecNumber evidence="11">4.1.1.65</ecNumber>
    </recommendedName>
    <component>
        <recommendedName>
            <fullName evidence="11">Phosphatidylserine decarboxylase alpha chain</fullName>
        </recommendedName>
    </component>
    <component>
        <recommendedName>
            <fullName evidence="11">Phosphatidylserine decarboxylase beta chain</fullName>
        </recommendedName>
    </component>
</protein>
<dbReference type="HAMAP" id="MF_00664">
    <property type="entry name" value="PS_decarb_PSD_A"/>
    <property type="match status" value="1"/>
</dbReference>
<comment type="similarity">
    <text evidence="11">Belongs to the phosphatidylserine decarboxylase family. PSD-A subfamily.</text>
</comment>
<keyword evidence="12" id="KW-1133">Transmembrane helix</keyword>
<evidence type="ECO:0000313" key="14">
    <source>
        <dbReference type="Proteomes" id="UP000045545"/>
    </source>
</evidence>